<dbReference type="InterPro" id="IPR002575">
    <property type="entry name" value="Aminoglycoside_PTrfase"/>
</dbReference>
<dbReference type="Proteomes" id="UP000185491">
    <property type="component" value="Chromosome"/>
</dbReference>
<feature type="domain" description="Aminoglycoside phosphotransferase" evidence="1">
    <location>
        <begin position="41"/>
        <end position="221"/>
    </location>
</feature>
<dbReference type="RefSeq" id="WP_075732891.1">
    <property type="nucleotide sequence ID" value="NZ_CP009249.1"/>
</dbReference>
<dbReference type="AlphaFoldDB" id="A0A1L7D1K3"/>
<dbReference type="InterPro" id="IPR011009">
    <property type="entry name" value="Kinase-like_dom_sf"/>
</dbReference>
<name>A0A1L7D1K3_9CORY</name>
<evidence type="ECO:0000259" key="1">
    <source>
        <dbReference type="Pfam" id="PF01636"/>
    </source>
</evidence>
<evidence type="ECO:0000313" key="2">
    <source>
        <dbReference type="EMBL" id="APT91943.1"/>
    </source>
</evidence>
<dbReference type="OrthoDB" id="4531749at2"/>
<evidence type="ECO:0000313" key="3">
    <source>
        <dbReference type="Proteomes" id="UP000185491"/>
    </source>
</evidence>
<dbReference type="Gene3D" id="1.20.1270.170">
    <property type="match status" value="1"/>
</dbReference>
<dbReference type="KEGG" id="cpho:CPHO_02365"/>
<dbReference type="Pfam" id="PF01636">
    <property type="entry name" value="APH"/>
    <property type="match status" value="1"/>
</dbReference>
<keyword evidence="3" id="KW-1185">Reference proteome</keyword>
<dbReference type="EMBL" id="CP009249">
    <property type="protein sequence ID" value="APT91943.1"/>
    <property type="molecule type" value="Genomic_DNA"/>
</dbReference>
<protein>
    <recommendedName>
        <fullName evidence="1">Aminoglycoside phosphotransferase domain-containing protein</fullName>
    </recommendedName>
</protein>
<dbReference type="Gene3D" id="1.10.510.10">
    <property type="entry name" value="Transferase(Phosphotransferase) domain 1"/>
    <property type="match status" value="1"/>
</dbReference>
<sequence length="279" mass="31520">MSLTKEILDGLLRTVGLASESRYDLLRSGSNFIYLLPRLDLVARVSQKPFKEVQANLNIVAELSNRAPVLKPAEMRVAEYSGWTATFWPRGADISNRVEEFGDALEALHQCPVPGAIERIDPLSPVAGRLRKAALAGVPERFVEIIATRAEELQTSCREMVMDGSVLLHGDAHLGNAVEFDGQVVLIDLDDLCYGPWQYDYVPSLTASVRMGNKELYRRIIGGRWYELMEWEWVETAVRVRETTMLAWLASVWGEGEEQQRELVRRIDGTDQDTQWKAI</sequence>
<organism evidence="2 3">
    <name type="scientific">Corynebacterium phocae</name>
    <dbReference type="NCBI Taxonomy" id="161895"/>
    <lineage>
        <taxon>Bacteria</taxon>
        <taxon>Bacillati</taxon>
        <taxon>Actinomycetota</taxon>
        <taxon>Actinomycetes</taxon>
        <taxon>Mycobacteriales</taxon>
        <taxon>Corynebacteriaceae</taxon>
        <taxon>Corynebacterium</taxon>
    </lineage>
</organism>
<dbReference type="SUPFAM" id="SSF56112">
    <property type="entry name" value="Protein kinase-like (PK-like)"/>
    <property type="match status" value="1"/>
</dbReference>
<gene>
    <name evidence="2" type="ORF">CPHO_02365</name>
</gene>
<accession>A0A1L7D1K3</accession>
<proteinExistence type="predicted"/>
<dbReference type="STRING" id="161895.CPHO_02365"/>
<reference evidence="2 3" key="1">
    <citation type="submission" date="2014-08" db="EMBL/GenBank/DDBJ databases">
        <title>Complete genome sequence of Corynebacterium phocae M408/89/1(T)(=DSM 44612(T)), isolated from the common seal (Phoca vitulina).</title>
        <authorList>
            <person name="Ruckert C."/>
            <person name="Albersmeier A."/>
            <person name="Winkler A."/>
            <person name="Kalinowski J."/>
        </authorList>
    </citation>
    <scope>NUCLEOTIDE SEQUENCE [LARGE SCALE GENOMIC DNA]</scope>
    <source>
        <strain evidence="2 3">M408/89/1</strain>
    </source>
</reference>